<dbReference type="EMBL" id="JARKHS020005368">
    <property type="protein sequence ID" value="KAK8783612.1"/>
    <property type="molecule type" value="Genomic_DNA"/>
</dbReference>
<sequence>MTLYLGCRWEELITQYTRNLFTATDTVVLWDNPGDIVVLLMDKNRMAPEDSRLLMAWSLLHQLLPLAHGQAMITLALSQYRLQDPIGDFCLESVRGIMSLPITKHYLRYRTYYLSLRFAAIVKFHTYA</sequence>
<gene>
    <name evidence="1" type="ORF">V5799_010024</name>
</gene>
<protein>
    <submittedName>
        <fullName evidence="1">Uncharacterized protein</fullName>
    </submittedName>
</protein>
<accession>A0AAQ4FA50</accession>
<name>A0AAQ4FA50_AMBAM</name>
<evidence type="ECO:0000313" key="1">
    <source>
        <dbReference type="EMBL" id="KAK8783612.1"/>
    </source>
</evidence>
<evidence type="ECO:0000313" key="2">
    <source>
        <dbReference type="Proteomes" id="UP001321473"/>
    </source>
</evidence>
<dbReference type="AlphaFoldDB" id="A0AAQ4FA50"/>
<organism evidence="1 2">
    <name type="scientific">Amblyomma americanum</name>
    <name type="common">Lone star tick</name>
    <dbReference type="NCBI Taxonomy" id="6943"/>
    <lineage>
        <taxon>Eukaryota</taxon>
        <taxon>Metazoa</taxon>
        <taxon>Ecdysozoa</taxon>
        <taxon>Arthropoda</taxon>
        <taxon>Chelicerata</taxon>
        <taxon>Arachnida</taxon>
        <taxon>Acari</taxon>
        <taxon>Parasitiformes</taxon>
        <taxon>Ixodida</taxon>
        <taxon>Ixodoidea</taxon>
        <taxon>Ixodidae</taxon>
        <taxon>Amblyomminae</taxon>
        <taxon>Amblyomma</taxon>
    </lineage>
</organism>
<proteinExistence type="predicted"/>
<comment type="caution">
    <text evidence="1">The sequence shown here is derived from an EMBL/GenBank/DDBJ whole genome shotgun (WGS) entry which is preliminary data.</text>
</comment>
<dbReference type="Proteomes" id="UP001321473">
    <property type="component" value="Unassembled WGS sequence"/>
</dbReference>
<reference evidence="1 2" key="1">
    <citation type="journal article" date="2023" name="Arcadia Sci">
        <title>De novo assembly of a long-read Amblyomma americanum tick genome.</title>
        <authorList>
            <person name="Chou S."/>
            <person name="Poskanzer K.E."/>
            <person name="Rollins M."/>
            <person name="Thuy-Boun P.S."/>
        </authorList>
    </citation>
    <scope>NUCLEOTIDE SEQUENCE [LARGE SCALE GENOMIC DNA]</scope>
    <source>
        <strain evidence="1">F_SG_1</strain>
        <tissue evidence="1">Salivary glands</tissue>
    </source>
</reference>
<keyword evidence="2" id="KW-1185">Reference proteome</keyword>